<dbReference type="PROSITE" id="PS51375">
    <property type="entry name" value="PPR"/>
    <property type="match status" value="2"/>
</dbReference>
<name>A0AAX6G020_IRIPA</name>
<dbReference type="InterPro" id="IPR044175">
    <property type="entry name" value="At5g66631-like"/>
</dbReference>
<feature type="repeat" description="PPR" evidence="2">
    <location>
        <begin position="532"/>
        <end position="566"/>
    </location>
</feature>
<evidence type="ECO:0000313" key="4">
    <source>
        <dbReference type="EMBL" id="KAJ6825610.1"/>
    </source>
</evidence>
<evidence type="ECO:0000313" key="5">
    <source>
        <dbReference type="Proteomes" id="UP001140949"/>
    </source>
</evidence>
<gene>
    <name evidence="4" type="ORF">M6B38_377225</name>
    <name evidence="3" type="ORF">M6B38_390690</name>
</gene>
<evidence type="ECO:0000313" key="3">
    <source>
        <dbReference type="EMBL" id="KAJ6821698.1"/>
    </source>
</evidence>
<comment type="caution">
    <text evidence="3">The sequence shown here is derived from an EMBL/GenBank/DDBJ whole genome shotgun (WGS) entry which is preliminary data.</text>
</comment>
<evidence type="ECO:0000256" key="1">
    <source>
        <dbReference type="ARBA" id="ARBA00022737"/>
    </source>
</evidence>
<feature type="repeat" description="PPR" evidence="2">
    <location>
        <begin position="497"/>
        <end position="531"/>
    </location>
</feature>
<keyword evidence="5" id="KW-1185">Reference proteome</keyword>
<proteinExistence type="predicted"/>
<dbReference type="Gene3D" id="1.25.40.10">
    <property type="entry name" value="Tetratricopeptide repeat domain"/>
    <property type="match status" value="3"/>
</dbReference>
<organism evidence="3 5">
    <name type="scientific">Iris pallida</name>
    <name type="common">Sweet iris</name>
    <dbReference type="NCBI Taxonomy" id="29817"/>
    <lineage>
        <taxon>Eukaryota</taxon>
        <taxon>Viridiplantae</taxon>
        <taxon>Streptophyta</taxon>
        <taxon>Embryophyta</taxon>
        <taxon>Tracheophyta</taxon>
        <taxon>Spermatophyta</taxon>
        <taxon>Magnoliopsida</taxon>
        <taxon>Liliopsida</taxon>
        <taxon>Asparagales</taxon>
        <taxon>Iridaceae</taxon>
        <taxon>Iridoideae</taxon>
        <taxon>Irideae</taxon>
        <taxon>Iris</taxon>
    </lineage>
</organism>
<evidence type="ECO:0000256" key="2">
    <source>
        <dbReference type="PROSITE-ProRule" id="PRU00708"/>
    </source>
</evidence>
<dbReference type="PANTHER" id="PTHR47913:SF1">
    <property type="entry name" value="OS01G0167750 PROTEIN"/>
    <property type="match status" value="1"/>
</dbReference>
<dbReference type="PANTHER" id="PTHR47913">
    <property type="entry name" value="OS01G0167750 PROTEIN"/>
    <property type="match status" value="1"/>
</dbReference>
<dbReference type="EMBL" id="JANAVB010021599">
    <property type="protein sequence ID" value="KAJ6825610.1"/>
    <property type="molecule type" value="Genomic_DNA"/>
</dbReference>
<protein>
    <submittedName>
        <fullName evidence="3">Pentatricopeptide repeat-containing protein</fullName>
    </submittedName>
</protein>
<reference evidence="3" key="2">
    <citation type="submission" date="2023-04" db="EMBL/GenBank/DDBJ databases">
        <authorList>
            <person name="Bruccoleri R.E."/>
            <person name="Oakeley E.J."/>
            <person name="Faust A.-M."/>
            <person name="Dessus-Babus S."/>
            <person name="Altorfer M."/>
            <person name="Burckhardt D."/>
            <person name="Oertli M."/>
            <person name="Naumann U."/>
            <person name="Petersen F."/>
            <person name="Wong J."/>
        </authorList>
    </citation>
    <scope>NUCLEOTIDE SEQUENCE</scope>
    <source>
        <strain evidence="3">GSM-AAB239-AS_SAM_17_03QT</strain>
        <tissue evidence="3">Leaf</tissue>
    </source>
</reference>
<dbReference type="EMBL" id="JANAVB010024994">
    <property type="protein sequence ID" value="KAJ6821698.1"/>
    <property type="molecule type" value="Genomic_DNA"/>
</dbReference>
<sequence>MPPFLLPKPQIQTLIRPLSAATATSNTNAVSLYLHRARLIDSLRLQLHSPNPNPKPNLSDPTVAAALLRAAPSPSSALSLFRSLPPSPKPPPFLLHSLARRLSLSPPHLPDLLSLLHSDEDEASRFVFSPLDRLRLLSAARDLPSSLRLFSSLRASSPARHPPTEAYNLIIALHASTQSHSSAVDTFREMLADGANPNSRTYTIIIEHLVGAGHLDPAIEVFGLLPLMRIKRTTKQYNVLAEAISSAERVGDLENLVREMKSDGILLGRAMRDAIGKLRSAGSVEITEEYKEELSPDGRIEYVVDSSEETDEEEEECNKVRLKRWMDPAELARALDGWHPAEVSSLESAGFIWTSRLVCKLLRSFKKPDTAWEFFCWVSYQPGGFTHNSQTVSRMIAILARAGHVELVERLISKLDSERIQLPFVTVRLVIDFYGLSKKFDAAVKLYHSAASICGPLNQQNRVLLCSSLLRTAVKCKRKYEVMVLLEEMMMDGVLLDLQTFSGLMQYFAEVGDLRCVFKLFGLVRQCGLEPDRYMYRVLIRAYCKNERAALGMRVFEEMRGAGLVPDRWTKGLLVKSLWKEGKFREAAMVEERCEDVEEALPAALPGHVWTVREADFNRVCDIYSGCFRNNGVER</sequence>
<dbReference type="Pfam" id="PF13041">
    <property type="entry name" value="PPR_2"/>
    <property type="match status" value="1"/>
</dbReference>
<dbReference type="InterPro" id="IPR011990">
    <property type="entry name" value="TPR-like_helical_dom_sf"/>
</dbReference>
<accession>A0AAX6G020</accession>
<dbReference type="NCBIfam" id="TIGR00756">
    <property type="entry name" value="PPR"/>
    <property type="match status" value="1"/>
</dbReference>
<keyword evidence="1" id="KW-0677">Repeat</keyword>
<dbReference type="AlphaFoldDB" id="A0AAX6G020"/>
<dbReference type="InterPro" id="IPR002885">
    <property type="entry name" value="PPR_rpt"/>
</dbReference>
<dbReference type="Pfam" id="PF13812">
    <property type="entry name" value="PPR_3"/>
    <property type="match status" value="1"/>
</dbReference>
<dbReference type="Proteomes" id="UP001140949">
    <property type="component" value="Unassembled WGS sequence"/>
</dbReference>
<reference evidence="3" key="1">
    <citation type="journal article" date="2023" name="GigaByte">
        <title>Genome assembly of the bearded iris, Iris pallida Lam.</title>
        <authorList>
            <person name="Bruccoleri R.E."/>
            <person name="Oakeley E.J."/>
            <person name="Faust A.M.E."/>
            <person name="Altorfer M."/>
            <person name="Dessus-Babus S."/>
            <person name="Burckhardt D."/>
            <person name="Oertli M."/>
            <person name="Naumann U."/>
            <person name="Petersen F."/>
            <person name="Wong J."/>
        </authorList>
    </citation>
    <scope>NUCLEOTIDE SEQUENCE</scope>
    <source>
        <strain evidence="3">GSM-AAB239-AS_SAM_17_03QT</strain>
    </source>
</reference>